<organism evidence="1 2">
    <name type="scientific">Rhizobium binae</name>
    <dbReference type="NCBI Taxonomy" id="1138190"/>
    <lineage>
        <taxon>Bacteria</taxon>
        <taxon>Pseudomonadati</taxon>
        <taxon>Pseudomonadota</taxon>
        <taxon>Alphaproteobacteria</taxon>
        <taxon>Hyphomicrobiales</taxon>
        <taxon>Rhizobiaceae</taxon>
        <taxon>Rhizobium/Agrobacterium group</taxon>
        <taxon>Rhizobium</taxon>
    </lineage>
</organism>
<name>A0ABV2MQY9_9HYPH</name>
<reference evidence="1 2" key="1">
    <citation type="submission" date="2024-06" db="EMBL/GenBank/DDBJ databases">
        <title>Genomic Encyclopedia of Type Strains, Phase IV (KMG-IV): sequencing the most valuable type-strain genomes for metagenomic binning, comparative biology and taxonomic classification.</title>
        <authorList>
            <person name="Goeker M."/>
        </authorList>
    </citation>
    <scope>NUCLEOTIDE SEQUENCE [LARGE SCALE GENOMIC DNA]</scope>
    <source>
        <strain evidence="1 2">DSM 29288</strain>
    </source>
</reference>
<evidence type="ECO:0000313" key="1">
    <source>
        <dbReference type="EMBL" id="MET3757692.1"/>
    </source>
</evidence>
<proteinExistence type="predicted"/>
<dbReference type="GeneID" id="91150858"/>
<evidence type="ECO:0000313" key="2">
    <source>
        <dbReference type="Proteomes" id="UP001549077"/>
    </source>
</evidence>
<dbReference type="RefSeq" id="WP_168297950.1">
    <property type="nucleotide sequence ID" value="NZ_CP071605.1"/>
</dbReference>
<gene>
    <name evidence="1" type="ORF">ABID08_005073</name>
</gene>
<dbReference type="EMBL" id="JBEPMY010000019">
    <property type="protein sequence ID" value="MET3757692.1"/>
    <property type="molecule type" value="Genomic_DNA"/>
</dbReference>
<keyword evidence="2" id="KW-1185">Reference proteome</keyword>
<sequence length="95" mass="9757">MFDAVLIEKSDSGQKAHISRAGVTARVIREGQVNFQKEIGAVIEPAAYVDGFQLGWASDDGAGGSAFGLSKEALNLDPASVAPVSTGAILLINAV</sequence>
<accession>A0ABV2MQY9</accession>
<protein>
    <submittedName>
        <fullName evidence="1">Uncharacterized protein</fullName>
    </submittedName>
</protein>
<dbReference type="Proteomes" id="UP001549077">
    <property type="component" value="Unassembled WGS sequence"/>
</dbReference>
<comment type="caution">
    <text evidence="1">The sequence shown here is derived from an EMBL/GenBank/DDBJ whole genome shotgun (WGS) entry which is preliminary data.</text>
</comment>